<evidence type="ECO:0000256" key="1">
    <source>
        <dbReference type="SAM" id="MobiDB-lite"/>
    </source>
</evidence>
<dbReference type="EMBL" id="MU032345">
    <property type="protein sequence ID" value="KAF3768572.1"/>
    <property type="molecule type" value="Genomic_DNA"/>
</dbReference>
<evidence type="ECO:0000313" key="5">
    <source>
        <dbReference type="Proteomes" id="UP000803844"/>
    </source>
</evidence>
<keyword evidence="2" id="KW-1133">Transmembrane helix</keyword>
<keyword evidence="2" id="KW-0812">Transmembrane</keyword>
<feature type="region of interest" description="Disordered" evidence="1">
    <location>
        <begin position="98"/>
        <end position="117"/>
    </location>
</feature>
<evidence type="ECO:0000256" key="3">
    <source>
        <dbReference type="SAM" id="SignalP"/>
    </source>
</evidence>
<feature type="signal peptide" evidence="3">
    <location>
        <begin position="1"/>
        <end position="18"/>
    </location>
</feature>
<feature type="transmembrane region" description="Helical" evidence="2">
    <location>
        <begin position="164"/>
        <end position="191"/>
    </location>
</feature>
<feature type="region of interest" description="Disordered" evidence="1">
    <location>
        <begin position="63"/>
        <end position="83"/>
    </location>
</feature>
<comment type="caution">
    <text evidence="4">The sequence shown here is derived from an EMBL/GenBank/DDBJ whole genome shotgun (WGS) entry which is preliminary data.</text>
</comment>
<dbReference type="Proteomes" id="UP000803844">
    <property type="component" value="Unassembled WGS sequence"/>
</dbReference>
<protein>
    <submittedName>
        <fullName evidence="4">Uncharacterized protein</fullName>
    </submittedName>
</protein>
<name>A0A9P5CSG5_CRYP1</name>
<keyword evidence="5" id="KW-1185">Reference proteome</keyword>
<dbReference type="GeneID" id="63840162"/>
<dbReference type="RefSeq" id="XP_040779533.1">
    <property type="nucleotide sequence ID" value="XM_040923033.1"/>
</dbReference>
<organism evidence="4 5">
    <name type="scientific">Cryphonectria parasitica (strain ATCC 38755 / EP155)</name>
    <dbReference type="NCBI Taxonomy" id="660469"/>
    <lineage>
        <taxon>Eukaryota</taxon>
        <taxon>Fungi</taxon>
        <taxon>Dikarya</taxon>
        <taxon>Ascomycota</taxon>
        <taxon>Pezizomycotina</taxon>
        <taxon>Sordariomycetes</taxon>
        <taxon>Sordariomycetidae</taxon>
        <taxon>Diaporthales</taxon>
        <taxon>Cryphonectriaceae</taxon>
        <taxon>Cryphonectria-Endothia species complex</taxon>
        <taxon>Cryphonectria</taxon>
    </lineage>
</organism>
<reference evidence="4" key="1">
    <citation type="journal article" date="2020" name="Phytopathology">
        <title>Genome sequence of the chestnut blight fungus Cryphonectria parasitica EP155: A fundamental resource for an archetypical invasive plant pathogen.</title>
        <authorList>
            <person name="Crouch J.A."/>
            <person name="Dawe A."/>
            <person name="Aerts A."/>
            <person name="Barry K."/>
            <person name="Churchill A.C.L."/>
            <person name="Grimwood J."/>
            <person name="Hillman B."/>
            <person name="Milgroom M.G."/>
            <person name="Pangilinan J."/>
            <person name="Smith M."/>
            <person name="Salamov A."/>
            <person name="Schmutz J."/>
            <person name="Yadav J."/>
            <person name="Grigoriev I.V."/>
            <person name="Nuss D."/>
        </authorList>
    </citation>
    <scope>NUCLEOTIDE SEQUENCE</scope>
    <source>
        <strain evidence="4">EP155</strain>
    </source>
</reference>
<feature type="chain" id="PRO_5040327922" evidence="3">
    <location>
        <begin position="19"/>
        <end position="256"/>
    </location>
</feature>
<proteinExistence type="predicted"/>
<feature type="compositionally biased region" description="Low complexity" evidence="1">
    <location>
        <begin position="67"/>
        <end position="81"/>
    </location>
</feature>
<keyword evidence="3" id="KW-0732">Signal</keyword>
<accession>A0A9P5CSG5</accession>
<evidence type="ECO:0000256" key="2">
    <source>
        <dbReference type="SAM" id="Phobius"/>
    </source>
</evidence>
<dbReference type="AlphaFoldDB" id="A0A9P5CSG5"/>
<dbReference type="OrthoDB" id="10427239at2759"/>
<keyword evidence="2" id="KW-0472">Membrane</keyword>
<gene>
    <name evidence="4" type="ORF">M406DRAFT_354924</name>
</gene>
<sequence>MKACHLLSSLYLTPLVLAAPVVHTSVLIAGAATRTVVLRTGPVSHTSHFDGSSAHIIEDMDPKAPEDALSSSPPLSPSAALDSERPLTTAELMALSNPAPIMSTSPSKKGPEERPLATKGSALSVGALVAPGTQPGDQAQVHDMDNVKPFLVPGYYVSSQRADVLVVALILVFVLVVLAVETSSLVVGIVSKVFRCGKHRRSLEDKERGPVVVGLMMDCGLDGDDEGLAPFAGYRLRDEQRSLRLPEKLDEKAALV</sequence>
<evidence type="ECO:0000313" key="4">
    <source>
        <dbReference type="EMBL" id="KAF3768572.1"/>
    </source>
</evidence>